<dbReference type="EMBL" id="JACHIU010000001">
    <property type="protein sequence ID" value="MBB6476379.1"/>
    <property type="molecule type" value="Genomic_DNA"/>
</dbReference>
<protein>
    <recommendedName>
        <fullName evidence="3">Deacetylase sirtuin-type domain-containing protein</fullName>
    </recommendedName>
</protein>
<dbReference type="Pfam" id="PF13289">
    <property type="entry name" value="SIR2_2"/>
    <property type="match status" value="1"/>
</dbReference>
<name>A0A7X0IKG1_9ACTN</name>
<dbReference type="InterPro" id="IPR029035">
    <property type="entry name" value="DHS-like_NAD/FAD-binding_dom"/>
</dbReference>
<sequence>MRTVPVEVLADGMGSAGRPVVVLAGAGASHSAGVATGEELLRLVAAGCGEEPGDDPVAWYVARFGRFPDYFAMLQGEAGHRLTLPRRLFEGFGPTPAHRVLADMAAHGLAGPFLTTNFDRLLEQALAEAGVRARVAHDLDTMAMADVQEPLVVKLHGDYRDVRIRDTAALHTYHPVVDALLDRVLTGAPLLVCGWSASWDLPLGEALLRTAGCHPTYWLQCGEPTPRALRLIEGRKALVARVEGSDAGLCELRSVLARSGR</sequence>
<evidence type="ECO:0008006" key="3">
    <source>
        <dbReference type="Google" id="ProtNLM"/>
    </source>
</evidence>
<gene>
    <name evidence="1" type="ORF">BJ992_005810</name>
</gene>
<evidence type="ECO:0000313" key="1">
    <source>
        <dbReference type="EMBL" id="MBB6476379.1"/>
    </source>
</evidence>
<keyword evidence="2" id="KW-1185">Reference proteome</keyword>
<proteinExistence type="predicted"/>
<evidence type="ECO:0000313" key="2">
    <source>
        <dbReference type="Proteomes" id="UP000555564"/>
    </source>
</evidence>
<dbReference type="RefSeq" id="WP_344056495.1">
    <property type="nucleotide sequence ID" value="NZ_BAAALO010000026.1"/>
</dbReference>
<reference evidence="1 2" key="1">
    <citation type="submission" date="2020-08" db="EMBL/GenBank/DDBJ databases">
        <title>Sequencing the genomes of 1000 actinobacteria strains.</title>
        <authorList>
            <person name="Klenk H.-P."/>
        </authorList>
    </citation>
    <scope>NUCLEOTIDE SEQUENCE [LARGE SCALE GENOMIC DNA]</scope>
    <source>
        <strain evidence="1 2">DSM 44936</strain>
    </source>
</reference>
<dbReference type="Proteomes" id="UP000555564">
    <property type="component" value="Unassembled WGS sequence"/>
</dbReference>
<organism evidence="1 2">
    <name type="scientific">Sphaerisporangium rubeum</name>
    <dbReference type="NCBI Taxonomy" id="321317"/>
    <lineage>
        <taxon>Bacteria</taxon>
        <taxon>Bacillati</taxon>
        <taxon>Actinomycetota</taxon>
        <taxon>Actinomycetes</taxon>
        <taxon>Streptosporangiales</taxon>
        <taxon>Streptosporangiaceae</taxon>
        <taxon>Sphaerisporangium</taxon>
    </lineage>
</organism>
<dbReference type="SUPFAM" id="SSF52467">
    <property type="entry name" value="DHS-like NAD/FAD-binding domain"/>
    <property type="match status" value="1"/>
</dbReference>
<dbReference type="AlphaFoldDB" id="A0A7X0IKG1"/>
<dbReference type="Gene3D" id="3.40.50.1220">
    <property type="entry name" value="TPP-binding domain"/>
    <property type="match status" value="1"/>
</dbReference>
<comment type="caution">
    <text evidence="1">The sequence shown here is derived from an EMBL/GenBank/DDBJ whole genome shotgun (WGS) entry which is preliminary data.</text>
</comment>
<accession>A0A7X0IKG1</accession>